<evidence type="ECO:0000313" key="2">
    <source>
        <dbReference type="EMBL" id="GIX90200.1"/>
    </source>
</evidence>
<name>A0AAV4P2I5_CAEEX</name>
<organism evidence="2 3">
    <name type="scientific">Caerostris extrusa</name>
    <name type="common">Bark spider</name>
    <name type="synonym">Caerostris bankana</name>
    <dbReference type="NCBI Taxonomy" id="172846"/>
    <lineage>
        <taxon>Eukaryota</taxon>
        <taxon>Metazoa</taxon>
        <taxon>Ecdysozoa</taxon>
        <taxon>Arthropoda</taxon>
        <taxon>Chelicerata</taxon>
        <taxon>Arachnida</taxon>
        <taxon>Araneae</taxon>
        <taxon>Araneomorphae</taxon>
        <taxon>Entelegynae</taxon>
        <taxon>Araneoidea</taxon>
        <taxon>Araneidae</taxon>
        <taxon>Caerostris</taxon>
    </lineage>
</organism>
<evidence type="ECO:0000313" key="3">
    <source>
        <dbReference type="Proteomes" id="UP001054945"/>
    </source>
</evidence>
<protein>
    <submittedName>
        <fullName evidence="2">Uncharacterized protein</fullName>
    </submittedName>
</protein>
<feature type="region of interest" description="Disordered" evidence="1">
    <location>
        <begin position="1"/>
        <end position="25"/>
    </location>
</feature>
<gene>
    <name evidence="2" type="ORF">CEXT_572581</name>
</gene>
<keyword evidence="3" id="KW-1185">Reference proteome</keyword>
<dbReference type="AlphaFoldDB" id="A0AAV4P2I5"/>
<evidence type="ECO:0000256" key="1">
    <source>
        <dbReference type="SAM" id="MobiDB-lite"/>
    </source>
</evidence>
<feature type="compositionally biased region" description="Basic and acidic residues" evidence="1">
    <location>
        <begin position="1"/>
        <end position="10"/>
    </location>
</feature>
<reference evidence="2 3" key="1">
    <citation type="submission" date="2021-06" db="EMBL/GenBank/DDBJ databases">
        <title>Caerostris extrusa draft genome.</title>
        <authorList>
            <person name="Kono N."/>
            <person name="Arakawa K."/>
        </authorList>
    </citation>
    <scope>NUCLEOTIDE SEQUENCE [LARGE SCALE GENOMIC DNA]</scope>
</reference>
<comment type="caution">
    <text evidence="2">The sequence shown here is derived from an EMBL/GenBank/DDBJ whole genome shotgun (WGS) entry which is preliminary data.</text>
</comment>
<sequence length="82" mass="9065">MNAQKDESEKASFLPGDNDLEKKGKSQLLKGTMLSAEWRGIRVKNFSSQAGVLTHKPTPETEREKTLADFPIVVLTCKSSQS</sequence>
<dbReference type="EMBL" id="BPLR01003917">
    <property type="protein sequence ID" value="GIX90200.1"/>
    <property type="molecule type" value="Genomic_DNA"/>
</dbReference>
<dbReference type="Proteomes" id="UP001054945">
    <property type="component" value="Unassembled WGS sequence"/>
</dbReference>
<proteinExistence type="predicted"/>
<accession>A0AAV4P2I5</accession>